<dbReference type="KEGG" id="ebla:JGUZn3_23590"/>
<dbReference type="EMBL" id="CP060244">
    <property type="protein sequence ID" value="QNT79559.1"/>
    <property type="molecule type" value="Genomic_DNA"/>
</dbReference>
<keyword evidence="2" id="KW-0229">DNA integration</keyword>
<gene>
    <name evidence="8" type="primary">xerD</name>
    <name evidence="8" type="ORF">JGUZn3_23590</name>
</gene>
<keyword evidence="4" id="KW-0233">DNA recombination</keyword>
<evidence type="ECO:0000313" key="8">
    <source>
        <dbReference type="EMBL" id="QNT79559.1"/>
    </source>
</evidence>
<dbReference type="Gene3D" id="1.10.443.10">
    <property type="entry name" value="Intergrase catalytic core"/>
    <property type="match status" value="1"/>
</dbReference>
<dbReference type="InterPro" id="IPR002104">
    <property type="entry name" value="Integrase_catalytic"/>
</dbReference>
<dbReference type="InterPro" id="IPR044068">
    <property type="entry name" value="CB"/>
</dbReference>
<sequence>MVERNYGEAFLEMIVAERGALPNTVSAYRSDLEDFFAFLHTQKTTSVSVSAPLIQEYVQTVSALGYSARTLARKQSSLKQYFLFLLKDGLRKDDPTFQLDAPRLPTSLPKFLSENEIQRLLSACGPPYETRRFLMAQAALEILYSTGVRISELLTLERNAITEGTSTLFIRGKGNKERIVLLSPVACQVALALIEQDRPLKSRWLFPGRNPKRPLTRQAFDSILHDVALRAGIAPQRLSPHVLRHSFASHMLARGADIRSLQMILGHADISTTQIYTHILAERLSTTVRTFHPLSNKTRKRTDHS</sequence>
<dbReference type="GO" id="GO:0015074">
    <property type="term" value="P:DNA integration"/>
    <property type="evidence" value="ECO:0007669"/>
    <property type="project" value="UniProtKB-KW"/>
</dbReference>
<dbReference type="NCBIfam" id="NF001399">
    <property type="entry name" value="PRK00283.1"/>
    <property type="match status" value="1"/>
</dbReference>
<keyword evidence="1" id="KW-0159">Chromosome partition</keyword>
<dbReference type="Pfam" id="PF00589">
    <property type="entry name" value="Phage_integrase"/>
    <property type="match status" value="1"/>
</dbReference>
<evidence type="ECO:0000256" key="3">
    <source>
        <dbReference type="ARBA" id="ARBA00023125"/>
    </source>
</evidence>
<dbReference type="InterPro" id="IPR013762">
    <property type="entry name" value="Integrase-like_cat_sf"/>
</dbReference>
<dbReference type="GO" id="GO:0003677">
    <property type="term" value="F:DNA binding"/>
    <property type="evidence" value="ECO:0007669"/>
    <property type="project" value="UniProtKB-UniRule"/>
</dbReference>
<feature type="domain" description="Tyr recombinase" evidence="6">
    <location>
        <begin position="107"/>
        <end position="289"/>
    </location>
</feature>
<evidence type="ECO:0000313" key="9">
    <source>
        <dbReference type="Proteomes" id="UP000516349"/>
    </source>
</evidence>
<dbReference type="RefSeq" id="WP_203413708.1">
    <property type="nucleotide sequence ID" value="NZ_CP060244.1"/>
</dbReference>
<dbReference type="GO" id="GO:0006310">
    <property type="term" value="P:DNA recombination"/>
    <property type="evidence" value="ECO:0007669"/>
    <property type="project" value="UniProtKB-KW"/>
</dbReference>
<dbReference type="InterPro" id="IPR050090">
    <property type="entry name" value="Tyrosine_recombinase_XerCD"/>
</dbReference>
<protein>
    <submittedName>
        <fullName evidence="8">Tyrosine recombinase XerD</fullName>
    </submittedName>
</protein>
<dbReference type="InterPro" id="IPR004107">
    <property type="entry name" value="Integrase_SAM-like_N"/>
</dbReference>
<organism evidence="8 9">
    <name type="scientific">Entomobacter blattae</name>
    <dbReference type="NCBI Taxonomy" id="2762277"/>
    <lineage>
        <taxon>Bacteria</taxon>
        <taxon>Pseudomonadati</taxon>
        <taxon>Pseudomonadota</taxon>
        <taxon>Alphaproteobacteria</taxon>
        <taxon>Acetobacterales</taxon>
        <taxon>Acetobacteraceae</taxon>
        <taxon>Entomobacter</taxon>
    </lineage>
</organism>
<proteinExistence type="predicted"/>
<evidence type="ECO:0000256" key="4">
    <source>
        <dbReference type="ARBA" id="ARBA00023172"/>
    </source>
</evidence>
<dbReference type="InterPro" id="IPR011010">
    <property type="entry name" value="DNA_brk_join_enz"/>
</dbReference>
<dbReference type="SUPFAM" id="SSF56349">
    <property type="entry name" value="DNA breaking-rejoining enzymes"/>
    <property type="match status" value="1"/>
</dbReference>
<keyword evidence="3 5" id="KW-0238">DNA-binding</keyword>
<accession>A0A7H1NUU9</accession>
<evidence type="ECO:0000256" key="1">
    <source>
        <dbReference type="ARBA" id="ARBA00022829"/>
    </source>
</evidence>
<keyword evidence="9" id="KW-1185">Reference proteome</keyword>
<dbReference type="PROSITE" id="PS51898">
    <property type="entry name" value="TYR_RECOMBINASE"/>
    <property type="match status" value="1"/>
</dbReference>
<dbReference type="PANTHER" id="PTHR30349">
    <property type="entry name" value="PHAGE INTEGRASE-RELATED"/>
    <property type="match status" value="1"/>
</dbReference>
<dbReference type="InterPro" id="IPR010998">
    <property type="entry name" value="Integrase_recombinase_N"/>
</dbReference>
<evidence type="ECO:0000256" key="2">
    <source>
        <dbReference type="ARBA" id="ARBA00022908"/>
    </source>
</evidence>
<dbReference type="GO" id="GO:0007059">
    <property type="term" value="P:chromosome segregation"/>
    <property type="evidence" value="ECO:0007669"/>
    <property type="project" value="UniProtKB-KW"/>
</dbReference>
<evidence type="ECO:0000259" key="7">
    <source>
        <dbReference type="PROSITE" id="PS51900"/>
    </source>
</evidence>
<dbReference type="Pfam" id="PF02899">
    <property type="entry name" value="Phage_int_SAM_1"/>
    <property type="match status" value="1"/>
</dbReference>
<evidence type="ECO:0000259" key="6">
    <source>
        <dbReference type="PROSITE" id="PS51898"/>
    </source>
</evidence>
<dbReference type="Gene3D" id="1.10.150.130">
    <property type="match status" value="1"/>
</dbReference>
<evidence type="ECO:0000256" key="5">
    <source>
        <dbReference type="PROSITE-ProRule" id="PRU01248"/>
    </source>
</evidence>
<name>A0A7H1NUU9_9PROT</name>
<dbReference type="AlphaFoldDB" id="A0A7H1NUU9"/>
<feature type="domain" description="Core-binding (CB)" evidence="7">
    <location>
        <begin position="1"/>
        <end position="86"/>
    </location>
</feature>
<dbReference type="PANTHER" id="PTHR30349:SF81">
    <property type="entry name" value="TYROSINE RECOMBINASE XERC"/>
    <property type="match status" value="1"/>
</dbReference>
<reference evidence="8 9" key="1">
    <citation type="submission" date="2020-08" db="EMBL/GenBank/DDBJ databases">
        <title>Complete genome sequence of Entomobacter blattae G55GP.</title>
        <authorList>
            <person name="Poehlein A."/>
            <person name="Guzman J."/>
            <person name="Daniel R."/>
            <person name="Vilcinskas A."/>
        </authorList>
    </citation>
    <scope>NUCLEOTIDE SEQUENCE [LARGE SCALE GENOMIC DNA]</scope>
    <source>
        <strain evidence="8 9">G55GP</strain>
    </source>
</reference>
<dbReference type="PROSITE" id="PS51900">
    <property type="entry name" value="CB"/>
    <property type="match status" value="1"/>
</dbReference>
<dbReference type="Proteomes" id="UP000516349">
    <property type="component" value="Chromosome"/>
</dbReference>